<protein>
    <submittedName>
        <fullName evidence="1">Uncharacterized protein</fullName>
    </submittedName>
</protein>
<keyword evidence="2" id="KW-1185">Reference proteome</keyword>
<proteinExistence type="predicted"/>
<name>A0ABU4ZRC4_9HYPH</name>
<accession>A0ABU4ZRC4</accession>
<sequence>MPQDGPERRGNSACASHNRRIVAFDDGALEPVERVQRRKQVAGRLASEMRRAPERFTETVKRSISLFLRNSGRKTVSHFFLELL</sequence>
<dbReference type="EMBL" id="JAVIJF010000015">
    <property type="protein sequence ID" value="MDX8526947.1"/>
    <property type="molecule type" value="Genomic_DNA"/>
</dbReference>
<evidence type="ECO:0000313" key="2">
    <source>
        <dbReference type="Proteomes" id="UP001276840"/>
    </source>
</evidence>
<evidence type="ECO:0000313" key="1">
    <source>
        <dbReference type="EMBL" id="MDX8526947.1"/>
    </source>
</evidence>
<comment type="caution">
    <text evidence="1">The sequence shown here is derived from an EMBL/GenBank/DDBJ whole genome shotgun (WGS) entry which is preliminary data.</text>
</comment>
<dbReference type="RefSeq" id="WP_320234883.1">
    <property type="nucleotide sequence ID" value="NZ_JAVIJF010000015.1"/>
</dbReference>
<organism evidence="1 2">
    <name type="scientific">Mesorhizobium montanum</name>
    <dbReference type="NCBI Taxonomy" id="3072323"/>
    <lineage>
        <taxon>Bacteria</taxon>
        <taxon>Pseudomonadati</taxon>
        <taxon>Pseudomonadota</taxon>
        <taxon>Alphaproteobacteria</taxon>
        <taxon>Hyphomicrobiales</taxon>
        <taxon>Phyllobacteriaceae</taxon>
        <taxon>Mesorhizobium</taxon>
    </lineage>
</organism>
<dbReference type="Proteomes" id="UP001276840">
    <property type="component" value="Unassembled WGS sequence"/>
</dbReference>
<reference evidence="1 2" key="1">
    <citation type="submission" date="2023-08" db="EMBL/GenBank/DDBJ databases">
        <title>Implementing the SeqCode for naming new Mesorhizobium species isolated from Vachellia karroo root nodules.</title>
        <authorList>
            <person name="Van Lill M."/>
        </authorList>
    </citation>
    <scope>NUCLEOTIDE SEQUENCE [LARGE SCALE GENOMIC DNA]</scope>
    <source>
        <strain evidence="1 2">MSK 1335</strain>
    </source>
</reference>
<gene>
    <name evidence="1" type="ORF">RFM68_20810</name>
</gene>